<feature type="compositionally biased region" description="Basic and acidic residues" evidence="4">
    <location>
        <begin position="488"/>
        <end position="498"/>
    </location>
</feature>
<feature type="domain" description="Bromo" evidence="5">
    <location>
        <begin position="765"/>
        <end position="835"/>
    </location>
</feature>
<dbReference type="GO" id="GO:0006325">
    <property type="term" value="P:chromatin organization"/>
    <property type="evidence" value="ECO:0007669"/>
    <property type="project" value="UniProtKB-ARBA"/>
</dbReference>
<dbReference type="PROSITE" id="PS50014">
    <property type="entry name" value="BROMODOMAIN_2"/>
    <property type="match status" value="1"/>
</dbReference>
<feature type="region of interest" description="Disordered" evidence="4">
    <location>
        <begin position="182"/>
        <end position="346"/>
    </location>
</feature>
<feature type="compositionally biased region" description="Low complexity" evidence="4">
    <location>
        <begin position="301"/>
        <end position="324"/>
    </location>
</feature>
<dbReference type="GO" id="GO:0035267">
    <property type="term" value="C:NuA4 histone acetyltransferase complex"/>
    <property type="evidence" value="ECO:0007669"/>
    <property type="project" value="TreeGrafter"/>
</dbReference>
<evidence type="ECO:0000256" key="2">
    <source>
        <dbReference type="PROSITE-ProRule" id="PRU00035"/>
    </source>
</evidence>
<organism evidence="6 7">
    <name type="scientific">Sporisorium graminicola</name>
    <dbReference type="NCBI Taxonomy" id="280036"/>
    <lineage>
        <taxon>Eukaryota</taxon>
        <taxon>Fungi</taxon>
        <taxon>Dikarya</taxon>
        <taxon>Basidiomycota</taxon>
        <taxon>Ustilaginomycotina</taxon>
        <taxon>Ustilaginomycetes</taxon>
        <taxon>Ustilaginales</taxon>
        <taxon>Ustilaginaceae</taxon>
        <taxon>Sporisorium</taxon>
    </lineage>
</organism>
<feature type="region of interest" description="Disordered" evidence="4">
    <location>
        <begin position="379"/>
        <end position="752"/>
    </location>
</feature>
<reference evidence="6 7" key="1">
    <citation type="submission" date="2019-05" db="EMBL/GenBank/DDBJ databases">
        <title>Sporisorium graminicola CBS 10092 draft sequencing and annotation.</title>
        <authorList>
            <person name="Solano-Gonzalez S."/>
            <person name="Caddick M.X."/>
            <person name="Darby A."/>
        </authorList>
    </citation>
    <scope>NUCLEOTIDE SEQUENCE [LARGE SCALE GENOMIC DNA]</scope>
    <source>
        <strain evidence="6 7">CBS 10092</strain>
    </source>
</reference>
<evidence type="ECO:0000313" key="6">
    <source>
        <dbReference type="EMBL" id="TKY85251.1"/>
    </source>
</evidence>
<dbReference type="AlphaFoldDB" id="A0A4U7KLY8"/>
<feature type="compositionally biased region" description="Low complexity" evidence="4">
    <location>
        <begin position="499"/>
        <end position="519"/>
    </location>
</feature>
<keyword evidence="7" id="KW-1185">Reference proteome</keyword>
<feature type="compositionally biased region" description="Acidic residues" evidence="4">
    <location>
        <begin position="597"/>
        <end position="618"/>
    </location>
</feature>
<dbReference type="KEGG" id="sgra:EX895_006331"/>
<feature type="compositionally biased region" description="Acidic residues" evidence="4">
    <location>
        <begin position="679"/>
        <end position="689"/>
    </location>
</feature>
<feature type="compositionally biased region" description="Polar residues" evidence="4">
    <location>
        <begin position="382"/>
        <end position="400"/>
    </location>
</feature>
<dbReference type="RefSeq" id="XP_029737236.1">
    <property type="nucleotide sequence ID" value="XM_029886923.1"/>
</dbReference>
<dbReference type="InterPro" id="IPR001487">
    <property type="entry name" value="Bromodomain"/>
</dbReference>
<evidence type="ECO:0000313" key="7">
    <source>
        <dbReference type="Proteomes" id="UP000306050"/>
    </source>
</evidence>
<dbReference type="PANTHER" id="PTHR15398:SF4">
    <property type="entry name" value="BROMODOMAIN-CONTAINING PROTEIN 8 ISOFORM X1"/>
    <property type="match status" value="1"/>
</dbReference>
<dbReference type="PANTHER" id="PTHR15398">
    <property type="entry name" value="BROMODOMAIN-CONTAINING PROTEIN 8"/>
    <property type="match status" value="1"/>
</dbReference>
<evidence type="ECO:0000256" key="4">
    <source>
        <dbReference type="SAM" id="MobiDB-lite"/>
    </source>
</evidence>
<gene>
    <name evidence="6" type="ORF">EX895_006331</name>
</gene>
<dbReference type="Gene3D" id="1.20.920.10">
    <property type="entry name" value="Bromodomain-like"/>
    <property type="match status" value="1"/>
</dbReference>
<dbReference type="Proteomes" id="UP000306050">
    <property type="component" value="Chromosome SGRAM_8"/>
</dbReference>
<feature type="compositionally biased region" description="Basic and acidic residues" evidence="4">
    <location>
        <begin position="632"/>
        <end position="656"/>
    </location>
</feature>
<keyword evidence="1 2" id="KW-0103">Bromodomain</keyword>
<feature type="coiled-coil region" evidence="3">
    <location>
        <begin position="131"/>
        <end position="165"/>
    </location>
</feature>
<feature type="compositionally biased region" description="Low complexity" evidence="4">
    <location>
        <begin position="406"/>
        <end position="415"/>
    </location>
</feature>
<name>A0A4U7KLY8_9BASI</name>
<evidence type="ECO:0000256" key="3">
    <source>
        <dbReference type="SAM" id="Coils"/>
    </source>
</evidence>
<comment type="caution">
    <text evidence="6">The sequence shown here is derived from an EMBL/GenBank/DDBJ whole genome shotgun (WGS) entry which is preliminary data.</text>
</comment>
<accession>A0A4U7KLY8</accession>
<feature type="compositionally biased region" description="Basic and acidic residues" evidence="4">
    <location>
        <begin position="581"/>
        <end position="596"/>
    </location>
</feature>
<feature type="region of interest" description="Disordered" evidence="4">
    <location>
        <begin position="99"/>
        <end position="122"/>
    </location>
</feature>
<dbReference type="SMART" id="SM00297">
    <property type="entry name" value="BROMO"/>
    <property type="match status" value="1"/>
</dbReference>
<dbReference type="EMBL" id="SRRM01000021">
    <property type="protein sequence ID" value="TKY85251.1"/>
    <property type="molecule type" value="Genomic_DNA"/>
</dbReference>
<dbReference type="GeneID" id="40729226"/>
<dbReference type="OrthoDB" id="1742084at2759"/>
<evidence type="ECO:0000259" key="5">
    <source>
        <dbReference type="PROSITE" id="PS50014"/>
    </source>
</evidence>
<keyword evidence="3" id="KW-0175">Coiled coil</keyword>
<feature type="compositionally biased region" description="Basic and acidic residues" evidence="4">
    <location>
        <begin position="259"/>
        <end position="280"/>
    </location>
</feature>
<protein>
    <recommendedName>
        <fullName evidence="5">Bromo domain-containing protein</fullName>
    </recommendedName>
</protein>
<feature type="compositionally biased region" description="Low complexity" evidence="4">
    <location>
        <begin position="193"/>
        <end position="216"/>
    </location>
</feature>
<dbReference type="Pfam" id="PF00439">
    <property type="entry name" value="Bromodomain"/>
    <property type="match status" value="1"/>
</dbReference>
<feature type="compositionally biased region" description="Polar residues" evidence="4">
    <location>
        <begin position="421"/>
        <end position="430"/>
    </location>
</feature>
<dbReference type="PRINTS" id="PR00503">
    <property type="entry name" value="BROMODOMAIN"/>
</dbReference>
<evidence type="ECO:0000256" key="1">
    <source>
        <dbReference type="ARBA" id="ARBA00023117"/>
    </source>
</evidence>
<feature type="compositionally biased region" description="Low complexity" evidence="4">
    <location>
        <begin position="336"/>
        <end position="346"/>
    </location>
</feature>
<feature type="compositionally biased region" description="Acidic residues" evidence="4">
    <location>
        <begin position="537"/>
        <end position="546"/>
    </location>
</feature>
<dbReference type="CDD" id="cd04369">
    <property type="entry name" value="Bromodomain"/>
    <property type="match status" value="1"/>
</dbReference>
<dbReference type="InterPro" id="IPR036427">
    <property type="entry name" value="Bromodomain-like_sf"/>
</dbReference>
<sequence>MNPMIPSPHALQPSALAKLSLRDKLLLAQAVHEIGTSPPDWGRVSALLLAHPLIRQQSRLEQAANAGLTLGRIFGTRECERAWIALMRQRGLVLGKDEVAPEPVTPTTPKTKEARGLQPRTDRRSQLALAQLLYAERMEELKEQIKEKEEQFKSLVKEIDEIKSGKADARLEMELRIEMENLANGPPLPPSTPVSAAASVAGPTTPASTASTTPKSAKAKGRARDESSATAPAADVSLVSPARSDVTGTSSAPNSASKKAADSAKTRKPDDRRASFEDSPTKLVPGPTALPTTPSITLPRPSTEAAATTTSGATPAANATNGEASTGVSTTDKPAEAMTTEEAEKAVASAATEAAVKVLQDETAASKILQAEVDKAAEQLVETETNMELSAQAEGNSSSKEPLPPTSTEASTAATVGQEKAQATQPTVQPNEAPAADVVVKEKEPAPATSTSQEGAATKAADASAAPGTDSDATAKTDAAASTKRKRDASDAEPKDEPSASAATAAQAKAAAVQSETASPTKKARTVEVEKVPSSDVEMDSEDEAEAAVGVDDAQEKKEDDAIADEAGKQAVSTQESAAEVIDKKAKEAAKEKETAMEVDSDDSSDSDSDSESEEEAEDQVKPVASPRKRSPVKDEEATPDAASKDAVTDSDKAEAEAESEESTASPVKEGADAQKDTDADEEQEDEDKQAEAAAAADSDAASDDEDRKPSRATSRSTPLRHRYSSSTSSHPAKPTPPPTTSEREKAAAKRKTAQVLSMLLTEVSNHTHGNLFHAPIKEQDAPDYYLLIKQPLDIKTIKARIKEGSISSAKQLRKALTLIFANSLIYNRPGTEVHRMASEMFAASEEIFRRFEGTQRF</sequence>
<feature type="compositionally biased region" description="Basic and acidic residues" evidence="4">
    <location>
        <begin position="110"/>
        <end position="122"/>
    </location>
</feature>
<proteinExistence type="predicted"/>
<feature type="compositionally biased region" description="Low complexity" evidence="4">
    <location>
        <begin position="455"/>
        <end position="482"/>
    </location>
</feature>
<dbReference type="SUPFAM" id="SSF47370">
    <property type="entry name" value="Bromodomain"/>
    <property type="match status" value="1"/>
</dbReference>